<name>A0ABQ8XVS3_9EUKA</name>
<dbReference type="GO" id="GO:0051301">
    <property type="term" value="P:cell division"/>
    <property type="evidence" value="ECO:0007669"/>
    <property type="project" value="UniProtKB-KW"/>
</dbReference>
<evidence type="ECO:0000313" key="3">
    <source>
        <dbReference type="EMBL" id="KAJ6236713.1"/>
    </source>
</evidence>
<dbReference type="Pfam" id="PF14443">
    <property type="entry name" value="DBC1"/>
    <property type="match status" value="1"/>
</dbReference>
<sequence>MIKQEIIKKGRSQRSKYKVQELKITKKTKSTIQNTDGLQIIRGPRSMSNEPKTQTASPSIQIRNNLPNNMINKVLLSNQSSQRQILYYSTLIQQSENTIINVKVVLFSGLNMKTEEEKKQSINKLKKIPQNSSVFDRRHISKQLKFLIFRSNGNNLSLVGGSYSSRIDGVNPQNCFLNCAKRLFLQQTGVDLNGCDFYPFFTVNYRRKNNRMERTLIFIVKNLSNSALVQNSSNLEKIIPKFNENKIKSLSSKEKEFENKIDIELDKELDIKAGIIKSDDENLTQNYLILKAMDNYYYKKKRINDCKPMLISLDGILDYNIKDTHENTFEVSLFGELFNELIQRNFALQILDFLTNFGERIKLENNDYENSLEIAFKYFDLNDKRYVLRRMLLQAFHSLSDELTRNNLLNILHKFTTNGLIFYDRLLQKFGSNL</sequence>
<dbReference type="EMBL" id="JAOAOG010000242">
    <property type="protein sequence ID" value="KAJ6236713.1"/>
    <property type="molecule type" value="Genomic_DNA"/>
</dbReference>
<keyword evidence="3" id="KW-0131">Cell cycle</keyword>
<comment type="caution">
    <text evidence="3">The sequence shown here is derived from an EMBL/GenBank/DDBJ whole genome shotgun (WGS) entry which is preliminary data.</text>
</comment>
<protein>
    <submittedName>
        <fullName evidence="3">Cell division cycle and apoptosis regulator protein</fullName>
    </submittedName>
</protein>
<keyword evidence="4" id="KW-1185">Reference proteome</keyword>
<reference evidence="3" key="1">
    <citation type="submission" date="2022-08" db="EMBL/GenBank/DDBJ databases">
        <title>Novel sulfate-reducing endosymbionts in the free-living metamonad Anaeramoeba.</title>
        <authorList>
            <person name="Jerlstrom-Hultqvist J."/>
            <person name="Cepicka I."/>
            <person name="Gallot-Lavallee L."/>
            <person name="Salas-Leiva D."/>
            <person name="Curtis B.A."/>
            <person name="Zahonova K."/>
            <person name="Pipaliya S."/>
            <person name="Dacks J."/>
            <person name="Roger A.J."/>
        </authorList>
    </citation>
    <scope>NUCLEOTIDE SEQUENCE</scope>
    <source>
        <strain evidence="3">Schooner1</strain>
    </source>
</reference>
<proteinExistence type="predicted"/>
<accession>A0ABQ8XVS3</accession>
<dbReference type="InterPro" id="IPR045353">
    <property type="entry name" value="LAIKA"/>
</dbReference>
<dbReference type="InterPro" id="IPR025224">
    <property type="entry name" value="CCAR1/CCAR2"/>
</dbReference>
<dbReference type="PANTHER" id="PTHR14304:SF11">
    <property type="entry name" value="SAP DOMAIN-CONTAINING PROTEIN"/>
    <property type="match status" value="1"/>
</dbReference>
<organism evidence="3 4">
    <name type="scientific">Anaeramoeba flamelloides</name>
    <dbReference type="NCBI Taxonomy" id="1746091"/>
    <lineage>
        <taxon>Eukaryota</taxon>
        <taxon>Metamonada</taxon>
        <taxon>Anaeramoebidae</taxon>
        <taxon>Anaeramoeba</taxon>
    </lineage>
</organism>
<dbReference type="Pfam" id="PF19256">
    <property type="entry name" value="LAIKA"/>
    <property type="match status" value="1"/>
</dbReference>
<dbReference type="InterPro" id="IPR025954">
    <property type="entry name" value="DBC1/CARP1_inactive_NUDIX"/>
</dbReference>
<keyword evidence="3" id="KW-0132">Cell division</keyword>
<dbReference type="PANTHER" id="PTHR14304">
    <property type="entry name" value="CELL DIVISION CYCLE AND APOPTOSIS REGULATOR PROTEIN"/>
    <property type="match status" value="1"/>
</dbReference>
<evidence type="ECO:0000259" key="2">
    <source>
        <dbReference type="SMART" id="SM01122"/>
    </source>
</evidence>
<dbReference type="SMART" id="SM01122">
    <property type="entry name" value="DBC1"/>
    <property type="match status" value="1"/>
</dbReference>
<keyword evidence="1" id="KW-0175">Coiled coil</keyword>
<dbReference type="Proteomes" id="UP001150062">
    <property type="component" value="Unassembled WGS sequence"/>
</dbReference>
<evidence type="ECO:0000256" key="1">
    <source>
        <dbReference type="ARBA" id="ARBA00023054"/>
    </source>
</evidence>
<feature type="domain" description="DBC1/CARP1 catalytically inactive NUDIX hydrolase" evidence="2">
    <location>
        <begin position="137"/>
        <end position="247"/>
    </location>
</feature>
<evidence type="ECO:0000313" key="4">
    <source>
        <dbReference type="Proteomes" id="UP001150062"/>
    </source>
</evidence>
<gene>
    <name evidence="3" type="ORF">M0813_27458</name>
</gene>